<gene>
    <name evidence="12" type="primary">SEC63</name>
    <name evidence="12" type="ORF">HK097_010177</name>
</gene>
<reference evidence="12" key="1">
    <citation type="submission" date="2020-05" db="EMBL/GenBank/DDBJ databases">
        <title>Phylogenomic resolution of chytrid fungi.</title>
        <authorList>
            <person name="Stajich J.E."/>
            <person name="Amses K."/>
            <person name="Simmons R."/>
            <person name="Seto K."/>
            <person name="Myers J."/>
            <person name="Bonds A."/>
            <person name="Quandt C.A."/>
            <person name="Barry K."/>
            <person name="Liu P."/>
            <person name="Grigoriev I."/>
            <person name="Longcore J.E."/>
            <person name="James T.Y."/>
        </authorList>
    </citation>
    <scope>NUCLEOTIDE SEQUENCE</scope>
    <source>
        <strain evidence="12">JEL0318</strain>
    </source>
</reference>
<keyword evidence="8" id="KW-0143">Chaperone</keyword>
<dbReference type="PROSITE" id="PS50076">
    <property type="entry name" value="DNAJ_2"/>
    <property type="match status" value="1"/>
</dbReference>
<keyword evidence="3 10" id="KW-0812">Transmembrane</keyword>
<dbReference type="Proteomes" id="UP001212841">
    <property type="component" value="Unassembled WGS sequence"/>
</dbReference>
<feature type="region of interest" description="Disordered" evidence="9">
    <location>
        <begin position="615"/>
        <end position="685"/>
    </location>
</feature>
<keyword evidence="13" id="KW-1185">Reference proteome</keyword>
<feature type="transmembrane region" description="Helical" evidence="10">
    <location>
        <begin position="69"/>
        <end position="91"/>
    </location>
</feature>
<dbReference type="GO" id="GO:0006620">
    <property type="term" value="P:post-translational protein targeting to endoplasmic reticulum membrane"/>
    <property type="evidence" value="ECO:0007669"/>
    <property type="project" value="TreeGrafter"/>
</dbReference>
<dbReference type="SUPFAM" id="SSF81296">
    <property type="entry name" value="E set domains"/>
    <property type="match status" value="1"/>
</dbReference>
<evidence type="ECO:0000313" key="13">
    <source>
        <dbReference type="Proteomes" id="UP001212841"/>
    </source>
</evidence>
<keyword evidence="6 10" id="KW-1133">Transmembrane helix</keyword>
<sequence length="685" mass="76507">MAQYQYDETGAIFNYFLLAMLALALVPATYMRLFGSSKSKLDKHACNCANCQQKRKRIAALKRKDQPVISVRTILLIIGWIFFALITYKVATTVIEEPGPWDPYSILGVEENADASVVKKAYREKSKLLHPDRVLNLPEAEQAEASNKYIDLTKAMKVLTDDEAKQRWLEHKNPDGPQALQLGLALPKWLVDESNSFWVLGLYTVVFMVALPTLVAQWWNNAKNMTKDKIMHQSMARYYRDLKENFTFKPLIELLAKSEEFHTLVSLDNKDTPALEKLADEVSAAMQERTTDRYDKAKKVVRLALRGLKSARGADTTLQNQAKDAATALANKVSLLLYAHLLRIVPSDPKLADEQAIIVERSTHLIGGMLQISQSRNWMSMTLGTLDVAQAISQALYFHQSPLLQLPFPDPSIMKHFNTKKRQIHTVRDLLELPTEEQDSLLRTLSPVEKDTVLSVAKEYPLIKVTKASFSVLGEPAIIPEAIVTLTVKLSLIAPEDLEKEKGTPSLQQKDNDPEDAEEVKKEWWAGTAGKAPDAHAPFYPADKKPTWWVLMGDIRQNRLITAGKTADLAPGKDATVRLQFQAPPRPGSWDFQIFIKSDSFVGCDGMTEVKLNVQPPEAAPLIEDEDDISEPEEDSLAGQMAAMKGGAPARKGPKGEHDDSSDSDDDGDAKEVEEESSDEEDDDE</sequence>
<keyword evidence="2" id="KW-0813">Transport</keyword>
<dbReference type="Gene3D" id="1.10.150.20">
    <property type="entry name" value="5' to 3' exonuclease, C-terminal subdomain"/>
    <property type="match status" value="1"/>
</dbReference>
<feature type="compositionally biased region" description="Low complexity" evidence="9">
    <location>
        <begin position="641"/>
        <end position="651"/>
    </location>
</feature>
<organism evidence="12 13">
    <name type="scientific">Rhizophlyctis rosea</name>
    <dbReference type="NCBI Taxonomy" id="64517"/>
    <lineage>
        <taxon>Eukaryota</taxon>
        <taxon>Fungi</taxon>
        <taxon>Fungi incertae sedis</taxon>
        <taxon>Chytridiomycota</taxon>
        <taxon>Chytridiomycota incertae sedis</taxon>
        <taxon>Chytridiomycetes</taxon>
        <taxon>Rhizophlyctidales</taxon>
        <taxon>Rhizophlyctidaceae</taxon>
        <taxon>Rhizophlyctis</taxon>
    </lineage>
</organism>
<dbReference type="Pfam" id="PF02889">
    <property type="entry name" value="Sec63"/>
    <property type="match status" value="1"/>
</dbReference>
<dbReference type="SMART" id="SM00271">
    <property type="entry name" value="DnaJ"/>
    <property type="match status" value="1"/>
</dbReference>
<dbReference type="GO" id="GO:0006614">
    <property type="term" value="P:SRP-dependent cotranslational protein targeting to membrane"/>
    <property type="evidence" value="ECO:0007669"/>
    <property type="project" value="TreeGrafter"/>
</dbReference>
<dbReference type="InterPro" id="IPR036869">
    <property type="entry name" value="J_dom_sf"/>
</dbReference>
<dbReference type="AlphaFoldDB" id="A0AAD5SB67"/>
<dbReference type="Pfam" id="PF00226">
    <property type="entry name" value="DnaJ"/>
    <property type="match status" value="1"/>
</dbReference>
<dbReference type="SUPFAM" id="SSF46565">
    <property type="entry name" value="Chaperone J-domain"/>
    <property type="match status" value="1"/>
</dbReference>
<evidence type="ECO:0000256" key="4">
    <source>
        <dbReference type="ARBA" id="ARBA00022824"/>
    </source>
</evidence>
<feature type="transmembrane region" description="Helical" evidence="10">
    <location>
        <begin position="12"/>
        <end position="33"/>
    </location>
</feature>
<feature type="domain" description="J" evidence="11">
    <location>
        <begin position="102"/>
        <end position="172"/>
    </location>
</feature>
<name>A0AAD5SB67_9FUNG</name>
<dbReference type="InterPro" id="IPR035892">
    <property type="entry name" value="C2_domain_sf"/>
</dbReference>
<comment type="caution">
    <text evidence="12">The sequence shown here is derived from an EMBL/GenBank/DDBJ whole genome shotgun (WGS) entry which is preliminary data.</text>
</comment>
<dbReference type="PRINTS" id="PR00625">
    <property type="entry name" value="JDOMAIN"/>
</dbReference>
<dbReference type="InterPro" id="IPR001623">
    <property type="entry name" value="DnaJ_domain"/>
</dbReference>
<evidence type="ECO:0000256" key="6">
    <source>
        <dbReference type="ARBA" id="ARBA00022989"/>
    </source>
</evidence>
<evidence type="ECO:0000256" key="7">
    <source>
        <dbReference type="ARBA" id="ARBA00023136"/>
    </source>
</evidence>
<keyword evidence="7 10" id="KW-0472">Membrane</keyword>
<evidence type="ECO:0000313" key="12">
    <source>
        <dbReference type="EMBL" id="KAJ3048824.1"/>
    </source>
</evidence>
<proteinExistence type="predicted"/>
<dbReference type="CDD" id="cd06257">
    <property type="entry name" value="DnaJ"/>
    <property type="match status" value="1"/>
</dbReference>
<evidence type="ECO:0000256" key="3">
    <source>
        <dbReference type="ARBA" id="ARBA00022692"/>
    </source>
</evidence>
<comment type="subcellular location">
    <subcellularLocation>
        <location evidence="1">Endoplasmic reticulum membrane</location>
        <topology evidence="1">Multi-pass membrane protein</topology>
    </subcellularLocation>
</comment>
<dbReference type="PANTHER" id="PTHR24075">
    <property type="entry name" value="SEC63 DOMAIN-CONTAINING"/>
    <property type="match status" value="1"/>
</dbReference>
<dbReference type="InterPro" id="IPR004179">
    <property type="entry name" value="Sec63-dom"/>
</dbReference>
<keyword evidence="4" id="KW-0256">Endoplasmic reticulum</keyword>
<evidence type="ECO:0000259" key="11">
    <source>
        <dbReference type="PROSITE" id="PS50076"/>
    </source>
</evidence>
<feature type="compositionally biased region" description="Acidic residues" evidence="9">
    <location>
        <begin position="662"/>
        <end position="685"/>
    </location>
</feature>
<dbReference type="Gene3D" id="1.10.3380.10">
    <property type="entry name" value="Sec63 N-terminal domain-like domain"/>
    <property type="match status" value="1"/>
</dbReference>
<evidence type="ECO:0000256" key="10">
    <source>
        <dbReference type="SAM" id="Phobius"/>
    </source>
</evidence>
<feature type="compositionally biased region" description="Acidic residues" evidence="9">
    <location>
        <begin position="623"/>
        <end position="636"/>
    </location>
</feature>
<dbReference type="EMBL" id="JADGJD010000732">
    <property type="protein sequence ID" value="KAJ3048824.1"/>
    <property type="molecule type" value="Genomic_DNA"/>
</dbReference>
<evidence type="ECO:0000256" key="5">
    <source>
        <dbReference type="ARBA" id="ARBA00022927"/>
    </source>
</evidence>
<evidence type="ECO:0000256" key="1">
    <source>
        <dbReference type="ARBA" id="ARBA00004477"/>
    </source>
</evidence>
<evidence type="ECO:0000256" key="2">
    <source>
        <dbReference type="ARBA" id="ARBA00022448"/>
    </source>
</evidence>
<accession>A0AAD5SB67</accession>
<dbReference type="Gene3D" id="1.10.287.110">
    <property type="entry name" value="DnaJ domain"/>
    <property type="match status" value="1"/>
</dbReference>
<evidence type="ECO:0000256" key="8">
    <source>
        <dbReference type="ARBA" id="ARBA00023186"/>
    </source>
</evidence>
<feature type="region of interest" description="Disordered" evidence="9">
    <location>
        <begin position="500"/>
        <end position="520"/>
    </location>
</feature>
<protein>
    <submittedName>
        <fullName evidence="12">Secretory subunit</fullName>
    </submittedName>
</protein>
<feature type="transmembrane region" description="Helical" evidence="10">
    <location>
        <begin position="197"/>
        <end position="219"/>
    </location>
</feature>
<dbReference type="SUPFAM" id="SSF158702">
    <property type="entry name" value="Sec63 N-terminal domain-like"/>
    <property type="match status" value="1"/>
</dbReference>
<dbReference type="GO" id="GO:0008320">
    <property type="term" value="F:protein transmembrane transporter activity"/>
    <property type="evidence" value="ECO:0007669"/>
    <property type="project" value="TreeGrafter"/>
</dbReference>
<dbReference type="GO" id="GO:0003723">
    <property type="term" value="F:RNA binding"/>
    <property type="evidence" value="ECO:0007669"/>
    <property type="project" value="TreeGrafter"/>
</dbReference>
<dbReference type="InterPro" id="IPR014756">
    <property type="entry name" value="Ig_E-set"/>
</dbReference>
<dbReference type="PANTHER" id="PTHR24075:SF0">
    <property type="entry name" value="TRANSLOCATION PROTEIN SEC63 HOMOLOG"/>
    <property type="match status" value="1"/>
</dbReference>
<dbReference type="GO" id="GO:0031207">
    <property type="term" value="C:Sec62/Sec63 complex"/>
    <property type="evidence" value="ECO:0007669"/>
    <property type="project" value="TreeGrafter"/>
</dbReference>
<dbReference type="Gene3D" id="2.60.40.150">
    <property type="entry name" value="C2 domain"/>
    <property type="match status" value="1"/>
</dbReference>
<keyword evidence="5" id="KW-0653">Protein transport</keyword>
<evidence type="ECO:0000256" key="9">
    <source>
        <dbReference type="SAM" id="MobiDB-lite"/>
    </source>
</evidence>
<dbReference type="SMART" id="SM00973">
    <property type="entry name" value="Sec63"/>
    <property type="match status" value="1"/>
</dbReference>